<evidence type="ECO:0000259" key="8">
    <source>
        <dbReference type="Pfam" id="PF00588"/>
    </source>
</evidence>
<dbReference type="InterPro" id="IPR029026">
    <property type="entry name" value="tRNA_m1G_MTases_N"/>
</dbReference>
<comment type="subunit">
    <text evidence="6">Homodimer.</text>
</comment>
<proteinExistence type="inferred from homology"/>
<dbReference type="InterPro" id="IPR029028">
    <property type="entry name" value="Alpha/beta_knot_MTases"/>
</dbReference>
<sequence>MTDLRIALYQPDIPGNTGTILRLAACLGLGVDIIEPAGFDISDRNLKRAGMDYLSAVSLTRHVNWQKFDEWRRTSRRRLVLATTKSPEPYTRFSYRPDDILLFGRESAGVPEHVHEAVEGRILIPMVEGQRSINLAMSAAMIAGEAMRQTAWQP</sequence>
<dbReference type="Pfam" id="PF00588">
    <property type="entry name" value="SpoU_methylase"/>
    <property type="match status" value="1"/>
</dbReference>
<accession>A0A5C4XHM0</accession>
<gene>
    <name evidence="6" type="primary">trmL</name>
    <name evidence="9" type="ORF">FHP24_17380</name>
</gene>
<feature type="binding site" evidence="6 7">
    <location>
        <position position="132"/>
    </location>
    <ligand>
        <name>S-adenosyl-L-methionine</name>
        <dbReference type="ChEBI" id="CHEBI:59789"/>
    </ligand>
</feature>
<name>A0A5C4XHM0_9HYPH</name>
<feature type="binding site" evidence="6 7">
    <location>
        <position position="104"/>
    </location>
    <ligand>
        <name>S-adenosyl-L-methionine</name>
        <dbReference type="ChEBI" id="CHEBI:59789"/>
    </ligand>
</feature>
<evidence type="ECO:0000256" key="7">
    <source>
        <dbReference type="PIRSR" id="PIRSR029256-1"/>
    </source>
</evidence>
<keyword evidence="2 6" id="KW-0489">Methyltransferase</keyword>
<feature type="binding site" evidence="6 7">
    <location>
        <position position="124"/>
    </location>
    <ligand>
        <name>S-adenosyl-L-methionine</name>
        <dbReference type="ChEBI" id="CHEBI:59789"/>
    </ligand>
</feature>
<comment type="catalytic activity">
    <reaction evidence="6">
        <text>5-carboxymethylaminomethyluridine(34) in tRNA(Leu) + S-adenosyl-L-methionine = 5-carboxymethylaminomethyl-2'-O-methyluridine(34) in tRNA(Leu) + S-adenosyl-L-homocysteine + H(+)</text>
        <dbReference type="Rhea" id="RHEA:43088"/>
        <dbReference type="Rhea" id="RHEA-COMP:10333"/>
        <dbReference type="Rhea" id="RHEA-COMP:10334"/>
        <dbReference type="ChEBI" id="CHEBI:15378"/>
        <dbReference type="ChEBI" id="CHEBI:57856"/>
        <dbReference type="ChEBI" id="CHEBI:59789"/>
        <dbReference type="ChEBI" id="CHEBI:74508"/>
        <dbReference type="ChEBI" id="CHEBI:74511"/>
        <dbReference type="EC" id="2.1.1.207"/>
    </reaction>
</comment>
<dbReference type="PIRSF" id="PIRSF029256">
    <property type="entry name" value="SpoU_TrmH_prd"/>
    <property type="match status" value="1"/>
</dbReference>
<reference evidence="9 10" key="1">
    <citation type="submission" date="2019-06" db="EMBL/GenBank/DDBJ databases">
        <title>The draft genome of Rhizobium smilacinae PTYR-5.</title>
        <authorList>
            <person name="Liu L."/>
            <person name="Li L."/>
            <person name="Zhang X."/>
        </authorList>
    </citation>
    <scope>NUCLEOTIDE SEQUENCE [LARGE SCALE GENOMIC DNA]</scope>
    <source>
        <strain evidence="9 10">PTYR-5</strain>
    </source>
</reference>
<comment type="caution">
    <text evidence="9">The sequence shown here is derived from an EMBL/GenBank/DDBJ whole genome shotgun (WGS) entry which is preliminary data.</text>
</comment>
<dbReference type="OrthoDB" id="9789043at2"/>
<organism evidence="9 10">
    <name type="scientific">Aliirhizobium smilacinae</name>
    <dbReference type="NCBI Taxonomy" id="1395944"/>
    <lineage>
        <taxon>Bacteria</taxon>
        <taxon>Pseudomonadati</taxon>
        <taxon>Pseudomonadota</taxon>
        <taxon>Alphaproteobacteria</taxon>
        <taxon>Hyphomicrobiales</taxon>
        <taxon>Rhizobiaceae</taxon>
        <taxon>Aliirhizobium</taxon>
    </lineage>
</organism>
<dbReference type="GO" id="GO:0005737">
    <property type="term" value="C:cytoplasm"/>
    <property type="evidence" value="ECO:0007669"/>
    <property type="project" value="UniProtKB-SubCell"/>
</dbReference>
<keyword evidence="4 6" id="KW-0949">S-adenosyl-L-methionine</keyword>
<dbReference type="EMBL" id="VDMN01000003">
    <property type="protein sequence ID" value="TNM62986.1"/>
    <property type="molecule type" value="Genomic_DNA"/>
</dbReference>
<dbReference type="Gene3D" id="3.40.1280.10">
    <property type="match status" value="1"/>
</dbReference>
<dbReference type="Proteomes" id="UP000311605">
    <property type="component" value="Unassembled WGS sequence"/>
</dbReference>
<dbReference type="PANTHER" id="PTHR42971">
    <property type="entry name" value="TRNA (CYTIDINE(34)-2'-O)-METHYLTRANSFERASE"/>
    <property type="match status" value="1"/>
</dbReference>
<evidence type="ECO:0000256" key="1">
    <source>
        <dbReference type="ARBA" id="ARBA00022490"/>
    </source>
</evidence>
<dbReference type="InterPro" id="IPR016914">
    <property type="entry name" value="TrmL"/>
</dbReference>
<evidence type="ECO:0000313" key="9">
    <source>
        <dbReference type="EMBL" id="TNM62986.1"/>
    </source>
</evidence>
<keyword evidence="5 6" id="KW-0819">tRNA processing</keyword>
<dbReference type="GO" id="GO:0141102">
    <property type="term" value="F:tRNA (5-carboxymethylaminomethyluridine(34)-2'-O)-methyltransferase activity"/>
    <property type="evidence" value="ECO:0007669"/>
    <property type="project" value="RHEA"/>
</dbReference>
<dbReference type="GO" id="GO:0141098">
    <property type="term" value="F:tRNA (cytidine(34)-2'-O)-methyltransferase activity"/>
    <property type="evidence" value="ECO:0007669"/>
    <property type="project" value="RHEA"/>
</dbReference>
<dbReference type="HAMAP" id="MF_01885">
    <property type="entry name" value="tRNA_methyltr_TrmL"/>
    <property type="match status" value="1"/>
</dbReference>
<comment type="caution">
    <text evidence="6">Lacks conserved residue(s) required for the propagation of feature annotation.</text>
</comment>
<keyword evidence="3 6" id="KW-0808">Transferase</keyword>
<evidence type="ECO:0000313" key="10">
    <source>
        <dbReference type="Proteomes" id="UP000311605"/>
    </source>
</evidence>
<dbReference type="AlphaFoldDB" id="A0A5C4XHM0"/>
<comment type="subcellular location">
    <subcellularLocation>
        <location evidence="6">Cytoplasm</location>
    </subcellularLocation>
</comment>
<dbReference type="EC" id="2.1.1.207" evidence="6"/>
<dbReference type="InterPro" id="IPR001537">
    <property type="entry name" value="SpoU_MeTrfase"/>
</dbReference>
<comment type="function">
    <text evidence="6">Methylates the ribose at the nucleotide 34 wobble position in the two leucyl isoacceptors tRNA(Leu)(CmAA) and tRNA(Leu)(cmnm5UmAA). Catalyzes the methyl transfer from S-adenosyl-L-methionine to the 2'-OH of the wobble nucleotide.</text>
</comment>
<comment type="catalytic activity">
    <reaction evidence="6">
        <text>cytidine(34) in tRNA + S-adenosyl-L-methionine = 2'-O-methylcytidine(34) in tRNA + S-adenosyl-L-homocysteine + H(+)</text>
        <dbReference type="Rhea" id="RHEA:43084"/>
        <dbReference type="Rhea" id="RHEA-COMP:10331"/>
        <dbReference type="Rhea" id="RHEA-COMP:10332"/>
        <dbReference type="ChEBI" id="CHEBI:15378"/>
        <dbReference type="ChEBI" id="CHEBI:57856"/>
        <dbReference type="ChEBI" id="CHEBI:59789"/>
        <dbReference type="ChEBI" id="CHEBI:74495"/>
        <dbReference type="ChEBI" id="CHEBI:82748"/>
        <dbReference type="EC" id="2.1.1.207"/>
    </reaction>
</comment>
<evidence type="ECO:0000256" key="3">
    <source>
        <dbReference type="ARBA" id="ARBA00022679"/>
    </source>
</evidence>
<evidence type="ECO:0000256" key="2">
    <source>
        <dbReference type="ARBA" id="ARBA00022603"/>
    </source>
</evidence>
<dbReference type="SUPFAM" id="SSF75217">
    <property type="entry name" value="alpha/beta knot"/>
    <property type="match status" value="1"/>
</dbReference>
<evidence type="ECO:0000256" key="5">
    <source>
        <dbReference type="ARBA" id="ARBA00022694"/>
    </source>
</evidence>
<keyword evidence="10" id="KW-1185">Reference proteome</keyword>
<dbReference type="CDD" id="cd18094">
    <property type="entry name" value="SpoU-like_TrmL"/>
    <property type="match status" value="1"/>
</dbReference>
<keyword evidence="1 6" id="KW-0963">Cytoplasm</keyword>
<dbReference type="RefSeq" id="WP_139677478.1">
    <property type="nucleotide sequence ID" value="NZ_VDMN01000003.1"/>
</dbReference>
<evidence type="ECO:0000256" key="6">
    <source>
        <dbReference type="HAMAP-Rule" id="MF_01885"/>
    </source>
</evidence>
<comment type="similarity">
    <text evidence="6">Belongs to the class IV-like SAM-binding methyltransferase superfamily. RNA methyltransferase TrmH family. TrmL subfamily.</text>
</comment>
<dbReference type="GO" id="GO:0003723">
    <property type="term" value="F:RNA binding"/>
    <property type="evidence" value="ECO:0007669"/>
    <property type="project" value="InterPro"/>
</dbReference>
<protein>
    <recommendedName>
        <fullName evidence="6">tRNA (cytidine(34)-2'-O)-methyltransferase</fullName>
        <ecNumber evidence="6">2.1.1.207</ecNumber>
    </recommendedName>
    <alternativeName>
        <fullName evidence="6">tRNA (cytidine/uridine-2'-O-)-methyltransferase TrmL</fullName>
    </alternativeName>
</protein>
<feature type="domain" description="tRNA/rRNA methyltransferase SpoU type" evidence="8">
    <location>
        <begin position="4"/>
        <end position="142"/>
    </location>
</feature>
<dbReference type="GO" id="GO:0002130">
    <property type="term" value="P:wobble position ribose methylation"/>
    <property type="evidence" value="ECO:0007669"/>
    <property type="project" value="TreeGrafter"/>
</dbReference>
<dbReference type="PANTHER" id="PTHR42971:SF1">
    <property type="entry name" value="TRNA (CYTIDINE(34)-2'-O)-METHYLTRANSFERASE"/>
    <property type="match status" value="1"/>
</dbReference>
<evidence type="ECO:0000256" key="4">
    <source>
        <dbReference type="ARBA" id="ARBA00022691"/>
    </source>
</evidence>